<gene>
    <name evidence="12" type="ORF">A2122_00490</name>
</gene>
<comment type="caution">
    <text evidence="12">The sequence shown here is derived from an EMBL/GenBank/DDBJ whole genome shotgun (WGS) entry which is preliminary data.</text>
</comment>
<evidence type="ECO:0000256" key="8">
    <source>
        <dbReference type="SAM" id="MobiDB-lite"/>
    </source>
</evidence>
<dbReference type="PROSITE" id="PS51192">
    <property type="entry name" value="HELICASE_ATP_BIND_1"/>
    <property type="match status" value="1"/>
</dbReference>
<evidence type="ECO:0008006" key="14">
    <source>
        <dbReference type="Google" id="ProtNLM"/>
    </source>
</evidence>
<feature type="short sequence motif" description="Q motif" evidence="6">
    <location>
        <begin position="5"/>
        <end position="33"/>
    </location>
</feature>
<evidence type="ECO:0000259" key="9">
    <source>
        <dbReference type="PROSITE" id="PS51192"/>
    </source>
</evidence>
<evidence type="ECO:0000256" key="6">
    <source>
        <dbReference type="PROSITE-ProRule" id="PRU00552"/>
    </source>
</evidence>
<keyword evidence="4 7" id="KW-0067">ATP-binding</keyword>
<dbReference type="SMART" id="SM00490">
    <property type="entry name" value="HELICc"/>
    <property type="match status" value="1"/>
</dbReference>
<dbReference type="PROSITE" id="PS51195">
    <property type="entry name" value="Q_MOTIF"/>
    <property type="match status" value="1"/>
</dbReference>
<feature type="domain" description="Helicase ATP-binding" evidence="9">
    <location>
        <begin position="36"/>
        <end position="204"/>
    </location>
</feature>
<proteinExistence type="inferred from homology"/>
<dbReference type="STRING" id="1798644.A2122_00490"/>
<feature type="domain" description="Helicase C-terminal" evidence="10">
    <location>
        <begin position="231"/>
        <end position="374"/>
    </location>
</feature>
<dbReference type="GO" id="GO:0003676">
    <property type="term" value="F:nucleic acid binding"/>
    <property type="evidence" value="ECO:0007669"/>
    <property type="project" value="InterPro"/>
</dbReference>
<feature type="domain" description="DEAD-box RNA helicase Q" evidence="11">
    <location>
        <begin position="5"/>
        <end position="33"/>
    </location>
</feature>
<comment type="similarity">
    <text evidence="5 7">Belongs to the DEAD box helicase family.</text>
</comment>
<dbReference type="InterPro" id="IPR000629">
    <property type="entry name" value="RNA-helicase_DEAD-box_CS"/>
</dbReference>
<evidence type="ECO:0000259" key="10">
    <source>
        <dbReference type="PROSITE" id="PS51194"/>
    </source>
</evidence>
<dbReference type="InterPro" id="IPR050079">
    <property type="entry name" value="DEAD_box_RNA_helicase"/>
</dbReference>
<dbReference type="InterPro" id="IPR027417">
    <property type="entry name" value="P-loop_NTPase"/>
</dbReference>
<evidence type="ECO:0000256" key="2">
    <source>
        <dbReference type="ARBA" id="ARBA00022801"/>
    </source>
</evidence>
<dbReference type="Gene3D" id="3.40.50.300">
    <property type="entry name" value="P-loop containing nucleotide triphosphate hydrolases"/>
    <property type="match status" value="2"/>
</dbReference>
<feature type="region of interest" description="Disordered" evidence="8">
    <location>
        <begin position="374"/>
        <end position="400"/>
    </location>
</feature>
<dbReference type="PANTHER" id="PTHR47959:SF13">
    <property type="entry name" value="ATP-DEPENDENT RNA HELICASE RHLE"/>
    <property type="match status" value="1"/>
</dbReference>
<protein>
    <recommendedName>
        <fullName evidence="14">DEAD/DEAH box helicase</fullName>
    </recommendedName>
</protein>
<evidence type="ECO:0000256" key="3">
    <source>
        <dbReference type="ARBA" id="ARBA00022806"/>
    </source>
</evidence>
<dbReference type="GO" id="GO:0016787">
    <property type="term" value="F:hydrolase activity"/>
    <property type="evidence" value="ECO:0007669"/>
    <property type="project" value="UniProtKB-KW"/>
</dbReference>
<dbReference type="PANTHER" id="PTHR47959">
    <property type="entry name" value="ATP-DEPENDENT RNA HELICASE RHLE-RELATED"/>
    <property type="match status" value="1"/>
</dbReference>
<dbReference type="InterPro" id="IPR014001">
    <property type="entry name" value="Helicase_ATP-bd"/>
</dbReference>
<keyword evidence="1 7" id="KW-0547">Nucleotide-binding</keyword>
<keyword evidence="2 7" id="KW-0378">Hydrolase</keyword>
<dbReference type="Pfam" id="PF00271">
    <property type="entry name" value="Helicase_C"/>
    <property type="match status" value="1"/>
</dbReference>
<evidence type="ECO:0000313" key="13">
    <source>
        <dbReference type="Proteomes" id="UP000176648"/>
    </source>
</evidence>
<dbReference type="GO" id="GO:0005829">
    <property type="term" value="C:cytosol"/>
    <property type="evidence" value="ECO:0007669"/>
    <property type="project" value="TreeGrafter"/>
</dbReference>
<reference evidence="12 13" key="1">
    <citation type="journal article" date="2016" name="Nat. Commun.">
        <title>Thousands of microbial genomes shed light on interconnected biogeochemical processes in an aquifer system.</title>
        <authorList>
            <person name="Anantharaman K."/>
            <person name="Brown C.T."/>
            <person name="Hug L.A."/>
            <person name="Sharon I."/>
            <person name="Castelle C.J."/>
            <person name="Probst A.J."/>
            <person name="Thomas B.C."/>
            <person name="Singh A."/>
            <person name="Wilkins M.J."/>
            <person name="Karaoz U."/>
            <person name="Brodie E.L."/>
            <person name="Williams K.H."/>
            <person name="Hubbard S.S."/>
            <person name="Banfield J.F."/>
        </authorList>
    </citation>
    <scope>NUCLEOTIDE SEQUENCE [LARGE SCALE GENOMIC DNA]</scope>
</reference>
<feature type="compositionally biased region" description="Basic residues" evidence="8">
    <location>
        <begin position="389"/>
        <end position="400"/>
    </location>
</feature>
<organism evidence="12 13">
    <name type="scientific">Candidatus Liptonbacteria bacterium GWB1_49_6</name>
    <dbReference type="NCBI Taxonomy" id="1798644"/>
    <lineage>
        <taxon>Bacteria</taxon>
        <taxon>Candidatus Liptoniibacteriota</taxon>
    </lineage>
</organism>
<dbReference type="PROSITE" id="PS00039">
    <property type="entry name" value="DEAD_ATP_HELICASE"/>
    <property type="match status" value="1"/>
</dbReference>
<evidence type="ECO:0000259" key="11">
    <source>
        <dbReference type="PROSITE" id="PS51195"/>
    </source>
</evidence>
<dbReference type="SMART" id="SM00487">
    <property type="entry name" value="DEXDc"/>
    <property type="match status" value="1"/>
</dbReference>
<dbReference type="CDD" id="cd18787">
    <property type="entry name" value="SF2_C_DEAD"/>
    <property type="match status" value="1"/>
</dbReference>
<dbReference type="GO" id="GO:0003724">
    <property type="term" value="F:RNA helicase activity"/>
    <property type="evidence" value="ECO:0007669"/>
    <property type="project" value="InterPro"/>
</dbReference>
<dbReference type="Pfam" id="PF00270">
    <property type="entry name" value="DEAD"/>
    <property type="match status" value="1"/>
</dbReference>
<dbReference type="InterPro" id="IPR011545">
    <property type="entry name" value="DEAD/DEAH_box_helicase_dom"/>
</dbReference>
<dbReference type="InterPro" id="IPR014014">
    <property type="entry name" value="RNA_helicase_DEAD_Q_motif"/>
</dbReference>
<evidence type="ECO:0000256" key="5">
    <source>
        <dbReference type="ARBA" id="ARBA00038437"/>
    </source>
</evidence>
<evidence type="ECO:0000256" key="7">
    <source>
        <dbReference type="RuleBase" id="RU000492"/>
    </source>
</evidence>
<dbReference type="EMBL" id="MHKU01000026">
    <property type="protein sequence ID" value="OGY96656.1"/>
    <property type="molecule type" value="Genomic_DNA"/>
</dbReference>
<dbReference type="InterPro" id="IPR044742">
    <property type="entry name" value="DEAD/DEAH_RhlB"/>
</dbReference>
<evidence type="ECO:0000256" key="1">
    <source>
        <dbReference type="ARBA" id="ARBA00022741"/>
    </source>
</evidence>
<dbReference type="CDD" id="cd00268">
    <property type="entry name" value="DEADc"/>
    <property type="match status" value="1"/>
</dbReference>
<dbReference type="PROSITE" id="PS51194">
    <property type="entry name" value="HELICASE_CTER"/>
    <property type="match status" value="1"/>
</dbReference>
<accession>A0A1G2C5Y2</accession>
<dbReference type="InterPro" id="IPR001650">
    <property type="entry name" value="Helicase_C-like"/>
</dbReference>
<dbReference type="Proteomes" id="UP000176648">
    <property type="component" value="Unassembled WGS sequence"/>
</dbReference>
<name>A0A1G2C5Y2_9BACT</name>
<evidence type="ECO:0000256" key="4">
    <source>
        <dbReference type="ARBA" id="ARBA00022840"/>
    </source>
</evidence>
<sequence>MTNEHGFYGLGIAPGILEVIHKLGFREPTPIQSQAIPIAVQGKDVMGIAQTGTGKTLAFGIPLIQHALQSSGLALVVVPTRELALQVAEAIQNVGTPLRVKTATIIGGEPIARQIRSLGKKPHIIIGTPGRIIDHLAQKTLALGMVDVLVLDEADRMLDMGFAPQLKRILAVLPHKRQTMLFSATMPEEIVVMARAYLKIPVRVEIARSGTAAKNITQEVFFVSQEAKRQLLEKILKEYRGSVLIFARMKFGAKRIAAHVRALGHAAAEIHSNRSLNQRREALDGFKAGKYRVLVATDIAARGIDVTNIELVINYDLPSVAEDYVHRIGRTGRAGESGHAISFARPNERNDIFAIERLIRGTLPISKLPELPPARLNDFGRSGGGRSSSRGRRSGFRSRA</sequence>
<keyword evidence="3 7" id="KW-0347">Helicase</keyword>
<dbReference type="SUPFAM" id="SSF52540">
    <property type="entry name" value="P-loop containing nucleoside triphosphate hydrolases"/>
    <property type="match status" value="1"/>
</dbReference>
<dbReference type="AlphaFoldDB" id="A0A1G2C5Y2"/>
<dbReference type="GO" id="GO:0005524">
    <property type="term" value="F:ATP binding"/>
    <property type="evidence" value="ECO:0007669"/>
    <property type="project" value="UniProtKB-KW"/>
</dbReference>
<evidence type="ECO:0000313" key="12">
    <source>
        <dbReference type="EMBL" id="OGY96656.1"/>
    </source>
</evidence>